<keyword evidence="4" id="KW-1185">Reference proteome</keyword>
<dbReference type="AlphaFoldDB" id="A0A5S3XTU5"/>
<evidence type="ECO:0000313" key="4">
    <source>
        <dbReference type="Proteomes" id="UP000305730"/>
    </source>
</evidence>
<reference evidence="3" key="3">
    <citation type="submission" date="2019-09" db="EMBL/GenBank/DDBJ databases">
        <title>Co-occurence of chitin degradation, pigmentation and bioactivity in marine Pseudoalteromonas.</title>
        <authorList>
            <person name="Sonnenschein E.C."/>
            <person name="Bech P.K."/>
        </authorList>
    </citation>
    <scope>NUCLEOTIDE SEQUENCE</scope>
    <source>
        <strain evidence="3">S2231</strain>
        <strain evidence="2 4">S2233</strain>
    </source>
</reference>
<protein>
    <submittedName>
        <fullName evidence="3">Class I SAM-dependent methyltransferase</fullName>
    </submittedName>
</protein>
<evidence type="ECO:0000313" key="2">
    <source>
        <dbReference type="EMBL" id="TMP43488.1"/>
    </source>
</evidence>
<reference evidence="5" key="2">
    <citation type="submission" date="2019-06" db="EMBL/GenBank/DDBJ databases">
        <title>Co-occurence of chitin degradation, pigmentation and bioactivity in marine Pseudoalteromonas.</title>
        <authorList>
            <person name="Sonnenschein E.C."/>
            <person name="Bech P.K."/>
        </authorList>
    </citation>
    <scope>NUCLEOTIDE SEQUENCE [LARGE SCALE GENOMIC DNA]</scope>
    <source>
        <strain evidence="5">S2231</strain>
    </source>
</reference>
<dbReference type="EMBL" id="PNCL01000010">
    <property type="protein sequence ID" value="TMP62113.1"/>
    <property type="molecule type" value="Genomic_DNA"/>
</dbReference>
<dbReference type="EMBL" id="PNCK01000030">
    <property type="protein sequence ID" value="TMP43488.1"/>
    <property type="molecule type" value="Genomic_DNA"/>
</dbReference>
<organism evidence="3 5">
    <name type="scientific">Pseudoalteromonas citrea</name>
    <dbReference type="NCBI Taxonomy" id="43655"/>
    <lineage>
        <taxon>Bacteria</taxon>
        <taxon>Pseudomonadati</taxon>
        <taxon>Pseudomonadota</taxon>
        <taxon>Gammaproteobacteria</taxon>
        <taxon>Alteromonadales</taxon>
        <taxon>Pseudoalteromonadaceae</taxon>
        <taxon>Pseudoalteromonas</taxon>
    </lineage>
</organism>
<reference evidence="4 5" key="1">
    <citation type="submission" date="2017-12" db="EMBL/GenBank/DDBJ databases">
        <authorList>
            <person name="Paulsen S."/>
            <person name="Gram L.K."/>
        </authorList>
    </citation>
    <scope>NUCLEOTIDE SEQUENCE [LARGE SCALE GENOMIC DNA]</scope>
    <source>
        <strain evidence="3 5">S2231</strain>
        <strain evidence="2 4">S2233</strain>
    </source>
</reference>
<proteinExistence type="predicted"/>
<keyword evidence="3" id="KW-0489">Methyltransferase</keyword>
<sequence length="233" mass="26179">MKNLFAGTQSSDDIKEVYLESIEGQDEVNEFTLGKNTSSILLSDPKLLGFMAARHKFVTKMFDGFDKVLEIGCQEGFGSLLVAPSVRHLHAIDFYKPYIDSSQVRFSDRGINITFEAADVLNHIPGEDYQGIFALDVLEHIEKSEEDKFMTNIVNALSEHGTCIIGMPSLESQQYASKASKIGHVNCKTGSDLKAFCLKYFHNVYSFSMNDEVLHTGYFPMSHYLFVLCSSKR</sequence>
<dbReference type="Proteomes" id="UP000307706">
    <property type="component" value="Unassembled WGS sequence"/>
</dbReference>
<evidence type="ECO:0000259" key="1">
    <source>
        <dbReference type="Pfam" id="PF13649"/>
    </source>
</evidence>
<dbReference type="RefSeq" id="WP_138596776.1">
    <property type="nucleotide sequence ID" value="NZ_PNCK01000030.1"/>
</dbReference>
<dbReference type="InterPro" id="IPR029063">
    <property type="entry name" value="SAM-dependent_MTases_sf"/>
</dbReference>
<dbReference type="SUPFAM" id="SSF53335">
    <property type="entry name" value="S-adenosyl-L-methionine-dependent methyltransferases"/>
    <property type="match status" value="1"/>
</dbReference>
<dbReference type="GO" id="GO:0008168">
    <property type="term" value="F:methyltransferase activity"/>
    <property type="evidence" value="ECO:0007669"/>
    <property type="project" value="UniProtKB-KW"/>
</dbReference>
<dbReference type="Pfam" id="PF13649">
    <property type="entry name" value="Methyltransf_25"/>
    <property type="match status" value="1"/>
</dbReference>
<dbReference type="InterPro" id="IPR041698">
    <property type="entry name" value="Methyltransf_25"/>
</dbReference>
<name>A0A5S3XTU5_9GAMM</name>
<evidence type="ECO:0000313" key="5">
    <source>
        <dbReference type="Proteomes" id="UP000307706"/>
    </source>
</evidence>
<accession>A0A5S3XTU5</accession>
<dbReference type="Proteomes" id="UP000305730">
    <property type="component" value="Unassembled WGS sequence"/>
</dbReference>
<dbReference type="OrthoDB" id="334416at2"/>
<keyword evidence="3" id="KW-0808">Transferase</keyword>
<dbReference type="GO" id="GO:0032259">
    <property type="term" value="P:methylation"/>
    <property type="evidence" value="ECO:0007669"/>
    <property type="project" value="UniProtKB-KW"/>
</dbReference>
<gene>
    <name evidence="3" type="ORF">CWB96_01920</name>
    <name evidence="2" type="ORF">CWB97_09600</name>
</gene>
<feature type="domain" description="Methyltransferase" evidence="1">
    <location>
        <begin position="68"/>
        <end position="161"/>
    </location>
</feature>
<evidence type="ECO:0000313" key="3">
    <source>
        <dbReference type="EMBL" id="TMP62113.1"/>
    </source>
</evidence>
<dbReference type="Gene3D" id="3.40.50.150">
    <property type="entry name" value="Vaccinia Virus protein VP39"/>
    <property type="match status" value="1"/>
</dbReference>
<comment type="caution">
    <text evidence="3">The sequence shown here is derived from an EMBL/GenBank/DDBJ whole genome shotgun (WGS) entry which is preliminary data.</text>
</comment>